<organism evidence="9 10">
    <name type="scientific">Absidia repens</name>
    <dbReference type="NCBI Taxonomy" id="90262"/>
    <lineage>
        <taxon>Eukaryota</taxon>
        <taxon>Fungi</taxon>
        <taxon>Fungi incertae sedis</taxon>
        <taxon>Mucoromycota</taxon>
        <taxon>Mucoromycotina</taxon>
        <taxon>Mucoromycetes</taxon>
        <taxon>Mucorales</taxon>
        <taxon>Cunninghamellaceae</taxon>
        <taxon>Absidia</taxon>
    </lineage>
</organism>
<name>A0A1X2I7Q9_9FUNG</name>
<keyword evidence="2" id="KW-0813">Transport</keyword>
<feature type="transmembrane region" description="Helical" evidence="7">
    <location>
        <begin position="262"/>
        <end position="286"/>
    </location>
</feature>
<dbReference type="Proteomes" id="UP000193560">
    <property type="component" value="Unassembled WGS sequence"/>
</dbReference>
<dbReference type="SUPFAM" id="SSF103473">
    <property type="entry name" value="MFS general substrate transporter"/>
    <property type="match status" value="1"/>
</dbReference>
<feature type="transmembrane region" description="Helical" evidence="7">
    <location>
        <begin position="357"/>
        <end position="377"/>
    </location>
</feature>
<evidence type="ECO:0000256" key="5">
    <source>
        <dbReference type="ARBA" id="ARBA00023136"/>
    </source>
</evidence>
<comment type="caution">
    <text evidence="9">The sequence shown here is derived from an EMBL/GenBank/DDBJ whole genome shotgun (WGS) entry which is preliminary data.</text>
</comment>
<keyword evidence="3 7" id="KW-0812">Transmembrane</keyword>
<keyword evidence="10" id="KW-1185">Reference proteome</keyword>
<dbReference type="GO" id="GO:0016020">
    <property type="term" value="C:membrane"/>
    <property type="evidence" value="ECO:0007669"/>
    <property type="project" value="UniProtKB-SubCell"/>
</dbReference>
<evidence type="ECO:0000313" key="9">
    <source>
        <dbReference type="EMBL" id="ORZ11183.1"/>
    </source>
</evidence>
<feature type="domain" description="Major facilitator superfamily (MFS) profile" evidence="8">
    <location>
        <begin position="92"/>
        <end position="566"/>
    </location>
</feature>
<evidence type="ECO:0000256" key="2">
    <source>
        <dbReference type="ARBA" id="ARBA00022448"/>
    </source>
</evidence>
<dbReference type="OrthoDB" id="419616at2759"/>
<dbReference type="PANTHER" id="PTHR23504:SF15">
    <property type="entry name" value="MAJOR FACILITATOR SUPERFAMILY (MFS) PROFILE DOMAIN-CONTAINING PROTEIN"/>
    <property type="match status" value="1"/>
</dbReference>
<comment type="subcellular location">
    <subcellularLocation>
        <location evidence="1">Membrane</location>
        <topology evidence="1">Multi-pass membrane protein</topology>
    </subcellularLocation>
</comment>
<feature type="region of interest" description="Disordered" evidence="6">
    <location>
        <begin position="20"/>
        <end position="83"/>
    </location>
</feature>
<evidence type="ECO:0000256" key="6">
    <source>
        <dbReference type="SAM" id="MobiDB-lite"/>
    </source>
</evidence>
<evidence type="ECO:0000256" key="4">
    <source>
        <dbReference type="ARBA" id="ARBA00022989"/>
    </source>
</evidence>
<keyword evidence="4 7" id="KW-1133">Transmembrane helix</keyword>
<feature type="transmembrane region" description="Helical" evidence="7">
    <location>
        <begin position="397"/>
        <end position="416"/>
    </location>
</feature>
<reference evidence="9 10" key="1">
    <citation type="submission" date="2016-07" db="EMBL/GenBank/DDBJ databases">
        <title>Pervasive Adenine N6-methylation of Active Genes in Fungi.</title>
        <authorList>
            <consortium name="DOE Joint Genome Institute"/>
            <person name="Mondo S.J."/>
            <person name="Dannebaum R.O."/>
            <person name="Kuo R.C."/>
            <person name="Labutti K."/>
            <person name="Haridas S."/>
            <person name="Kuo A."/>
            <person name="Salamov A."/>
            <person name="Ahrendt S.R."/>
            <person name="Lipzen A."/>
            <person name="Sullivan W."/>
            <person name="Andreopoulos W.B."/>
            <person name="Clum A."/>
            <person name="Lindquist E."/>
            <person name="Daum C."/>
            <person name="Ramamoorthy G.K."/>
            <person name="Gryganskyi A."/>
            <person name="Culley D."/>
            <person name="Magnuson J.K."/>
            <person name="James T.Y."/>
            <person name="O'Malley M.A."/>
            <person name="Stajich J.E."/>
            <person name="Spatafora J.W."/>
            <person name="Visel A."/>
            <person name="Grigoriev I.V."/>
        </authorList>
    </citation>
    <scope>NUCLEOTIDE SEQUENCE [LARGE SCALE GENOMIC DNA]</scope>
    <source>
        <strain evidence="9 10">NRRL 1336</strain>
    </source>
</reference>
<dbReference type="Gene3D" id="1.20.1250.20">
    <property type="entry name" value="MFS general substrate transporter like domains"/>
    <property type="match status" value="1"/>
</dbReference>
<feature type="transmembrane region" description="Helical" evidence="7">
    <location>
        <begin position="428"/>
        <end position="444"/>
    </location>
</feature>
<evidence type="ECO:0000256" key="3">
    <source>
        <dbReference type="ARBA" id="ARBA00022692"/>
    </source>
</evidence>
<dbReference type="PROSITE" id="PS50850">
    <property type="entry name" value="MFS"/>
    <property type="match status" value="1"/>
</dbReference>
<feature type="transmembrane region" description="Helical" evidence="7">
    <location>
        <begin position="542"/>
        <end position="561"/>
    </location>
</feature>
<feature type="transmembrane region" description="Helical" evidence="7">
    <location>
        <begin position="94"/>
        <end position="118"/>
    </location>
</feature>
<dbReference type="InterPro" id="IPR020846">
    <property type="entry name" value="MFS_dom"/>
</dbReference>
<dbReference type="PRINTS" id="PR01035">
    <property type="entry name" value="TCRTETA"/>
</dbReference>
<dbReference type="InterPro" id="IPR036259">
    <property type="entry name" value="MFS_trans_sf"/>
</dbReference>
<dbReference type="CDD" id="cd17330">
    <property type="entry name" value="MFS_SLC46_TetA_like"/>
    <property type="match status" value="1"/>
</dbReference>
<evidence type="ECO:0000313" key="10">
    <source>
        <dbReference type="Proteomes" id="UP000193560"/>
    </source>
</evidence>
<dbReference type="AlphaFoldDB" id="A0A1X2I7Q9"/>
<evidence type="ECO:0000256" key="1">
    <source>
        <dbReference type="ARBA" id="ARBA00004141"/>
    </source>
</evidence>
<dbReference type="EMBL" id="MCGE01000022">
    <property type="protein sequence ID" value="ORZ11183.1"/>
    <property type="molecule type" value="Genomic_DNA"/>
</dbReference>
<dbReference type="PANTHER" id="PTHR23504">
    <property type="entry name" value="MAJOR FACILITATOR SUPERFAMILY DOMAIN-CONTAINING PROTEIN 10"/>
    <property type="match status" value="1"/>
</dbReference>
<feature type="transmembrane region" description="Helical" evidence="7">
    <location>
        <begin position="464"/>
        <end position="486"/>
    </location>
</feature>
<evidence type="ECO:0000259" key="8">
    <source>
        <dbReference type="PROSITE" id="PS50850"/>
    </source>
</evidence>
<accession>A0A1X2I7Q9</accession>
<keyword evidence="5 7" id="KW-0472">Membrane</keyword>
<proteinExistence type="predicted"/>
<sequence>MNVQQNELSKSYTESIHSFLNDDDDYDNDIHSSSFDPEQRRASYRSIATDMSTASSPYVPPSAHYQQKPTNNSDDEESLAGPHTPTPLPKMQMFIVSVMLFSDPLTSTIILPFIYFMLKDFHLSDDEKEIGTYAGWITSVFFLAQFCTAILWGRVSDRHGRRPVLLMGLIGNSISSTLFGLSKSLLFCILARAFCGFFNGNGGVARSMLSEITDTTNRAKAFSIFGFCWGIGMIGPALGGFLCKPAEHFPSLFGDNAFLIEYPYFLPCFVSSLGSLVGYVVGYFYLEESNPTVVAMKKQQQQQHPDDETTGLLSSAATVSSFTPSTKKSTTTSAIAAPTTHPLLAFKSIGRNSAVTILAYSLFAFHAMVFDEVLPLYFSTPTYAGGLGSTAQELAKVLSICGLWQLVSQFYVFPWINRRYDTLTMTRASLIIFAISYALFPELSTYKDWLADHVESETSGMGLYLLRAGYLSLLTLRIFGNCMAFTGMMVMTNNSAGPGMLGTINGLLQSCLSLVRSLGPTVGGTLWSLSLKYDVYPFDRHLVYYMIAILAVISWIQSYSIPRSLALGGKH</sequence>
<dbReference type="InterPro" id="IPR001958">
    <property type="entry name" value="Tet-R_TetA/multi-R_MdtG-like"/>
</dbReference>
<protein>
    <submittedName>
        <fullName evidence="9">Major facilitator superfamily domain-containing protein</fullName>
    </submittedName>
</protein>
<dbReference type="GO" id="GO:0022857">
    <property type="term" value="F:transmembrane transporter activity"/>
    <property type="evidence" value="ECO:0007669"/>
    <property type="project" value="InterPro"/>
</dbReference>
<feature type="transmembrane region" description="Helical" evidence="7">
    <location>
        <begin position="221"/>
        <end position="242"/>
    </location>
</feature>
<dbReference type="Pfam" id="PF07690">
    <property type="entry name" value="MFS_1"/>
    <property type="match status" value="1"/>
</dbReference>
<gene>
    <name evidence="9" type="ORF">BCR42DRAFT_421725</name>
</gene>
<evidence type="ECO:0000256" key="7">
    <source>
        <dbReference type="SAM" id="Phobius"/>
    </source>
</evidence>
<dbReference type="InterPro" id="IPR011701">
    <property type="entry name" value="MFS"/>
</dbReference>
<feature type="transmembrane region" description="Helical" evidence="7">
    <location>
        <begin position="130"/>
        <end position="152"/>
    </location>
</feature>